<accession>A0ABU1S7I4</accession>
<evidence type="ECO:0000259" key="1">
    <source>
        <dbReference type="PROSITE" id="PS51819"/>
    </source>
</evidence>
<feature type="domain" description="VOC" evidence="1">
    <location>
        <begin position="3"/>
        <end position="112"/>
    </location>
</feature>
<dbReference type="EMBL" id="JAVDUM010000001">
    <property type="protein sequence ID" value="MDR6865580.1"/>
    <property type="molecule type" value="Genomic_DNA"/>
</dbReference>
<dbReference type="PROSITE" id="PS51819">
    <property type="entry name" value="VOC"/>
    <property type="match status" value="1"/>
</dbReference>
<keyword evidence="2" id="KW-0456">Lyase</keyword>
<dbReference type="InterPro" id="IPR041581">
    <property type="entry name" value="Glyoxalase_6"/>
</dbReference>
<evidence type="ECO:0000313" key="3">
    <source>
        <dbReference type="Proteomes" id="UP001259347"/>
    </source>
</evidence>
<name>A0ABU1S7I4_9MICO</name>
<evidence type="ECO:0000313" key="2">
    <source>
        <dbReference type="EMBL" id="MDR6865580.1"/>
    </source>
</evidence>
<dbReference type="RefSeq" id="WP_310016577.1">
    <property type="nucleotide sequence ID" value="NZ_JAVDUM010000001.1"/>
</dbReference>
<gene>
    <name evidence="2" type="ORF">J2Y69_000162</name>
</gene>
<dbReference type="InterPro" id="IPR029068">
    <property type="entry name" value="Glyas_Bleomycin-R_OHBP_Dase"/>
</dbReference>
<reference evidence="2 3" key="1">
    <citation type="submission" date="2023-07" db="EMBL/GenBank/DDBJ databases">
        <title>Sorghum-associated microbial communities from plants grown in Nebraska, USA.</title>
        <authorList>
            <person name="Schachtman D."/>
        </authorList>
    </citation>
    <scope>NUCLEOTIDE SEQUENCE [LARGE SCALE GENOMIC DNA]</scope>
    <source>
        <strain evidence="2 3">2980</strain>
    </source>
</reference>
<dbReference type="Pfam" id="PF18029">
    <property type="entry name" value="Glyoxalase_6"/>
    <property type="match status" value="1"/>
</dbReference>
<keyword evidence="3" id="KW-1185">Reference proteome</keyword>
<dbReference type="InterPro" id="IPR037523">
    <property type="entry name" value="VOC_core"/>
</dbReference>
<dbReference type="Proteomes" id="UP001259347">
    <property type="component" value="Unassembled WGS sequence"/>
</dbReference>
<sequence>MAAMTHLFSVVPVSDREAAAAWYAVLFGRSADDDSDGEATWEVTDTAWIVAVQDRERAGYTQLTIAVSALDEMLARVDAQGIEREAVETYGNGVRHVVVVDPDGNRIAFAAARDDDR</sequence>
<proteinExistence type="predicted"/>
<protein>
    <submittedName>
        <fullName evidence="2">Enzyme related to lactoylglutathione lyase</fullName>
    </submittedName>
</protein>
<comment type="caution">
    <text evidence="2">The sequence shown here is derived from an EMBL/GenBank/DDBJ whole genome shotgun (WGS) entry which is preliminary data.</text>
</comment>
<organism evidence="2 3">
    <name type="scientific">Microbacterium resistens</name>
    <dbReference type="NCBI Taxonomy" id="156977"/>
    <lineage>
        <taxon>Bacteria</taxon>
        <taxon>Bacillati</taxon>
        <taxon>Actinomycetota</taxon>
        <taxon>Actinomycetes</taxon>
        <taxon>Micrococcales</taxon>
        <taxon>Microbacteriaceae</taxon>
        <taxon>Microbacterium</taxon>
    </lineage>
</organism>
<dbReference type="CDD" id="cd06587">
    <property type="entry name" value="VOC"/>
    <property type="match status" value="1"/>
</dbReference>
<dbReference type="GO" id="GO:0016829">
    <property type="term" value="F:lyase activity"/>
    <property type="evidence" value="ECO:0007669"/>
    <property type="project" value="UniProtKB-KW"/>
</dbReference>
<dbReference type="SUPFAM" id="SSF54593">
    <property type="entry name" value="Glyoxalase/Bleomycin resistance protein/Dihydroxybiphenyl dioxygenase"/>
    <property type="match status" value="1"/>
</dbReference>
<dbReference type="Gene3D" id="3.10.180.10">
    <property type="entry name" value="2,3-Dihydroxybiphenyl 1,2-Dioxygenase, domain 1"/>
    <property type="match status" value="1"/>
</dbReference>